<keyword evidence="4 6" id="KW-0472">Membrane</keyword>
<feature type="compositionally biased region" description="Pro residues" evidence="5">
    <location>
        <begin position="441"/>
        <end position="475"/>
    </location>
</feature>
<evidence type="ECO:0000313" key="8">
    <source>
        <dbReference type="EMBL" id="JAT71551.1"/>
    </source>
</evidence>
<evidence type="ECO:0000256" key="3">
    <source>
        <dbReference type="ARBA" id="ARBA00022989"/>
    </source>
</evidence>
<accession>A0A1D1ZXH2</accession>
<dbReference type="GO" id="GO:0016020">
    <property type="term" value="C:membrane"/>
    <property type="evidence" value="ECO:0007669"/>
    <property type="project" value="UniProtKB-SubCell"/>
</dbReference>
<reference evidence="8" key="1">
    <citation type="submission" date="2015-08" db="EMBL/GenBank/DDBJ databases">
        <authorList>
            <person name="Babu N.S."/>
            <person name="Beckwith C.J."/>
            <person name="Beseler K.G."/>
            <person name="Brison A."/>
            <person name="Carone J.V."/>
            <person name="Caskin T.P."/>
            <person name="Diamond M."/>
            <person name="Durham M.E."/>
            <person name="Foxe J.M."/>
            <person name="Go M."/>
            <person name="Henderson B.A."/>
            <person name="Jones I.B."/>
            <person name="McGettigan J.A."/>
            <person name="Micheletti S.J."/>
            <person name="Nasrallah M.E."/>
            <person name="Ortiz D."/>
            <person name="Piller C.R."/>
            <person name="Privatt S.R."/>
            <person name="Schneider S.L."/>
            <person name="Sharp S."/>
            <person name="Smith T.C."/>
            <person name="Stanton J.D."/>
            <person name="Ullery H.E."/>
            <person name="Wilson R.J."/>
            <person name="Serrano M.G."/>
            <person name="Buck G."/>
            <person name="Lee V."/>
            <person name="Wang Y."/>
            <person name="Carvalho R."/>
            <person name="Voegtly L."/>
            <person name="Shi R."/>
            <person name="Duckworth R."/>
            <person name="Johnson A."/>
            <person name="Loviza R."/>
            <person name="Walstead R."/>
            <person name="Shah Z."/>
            <person name="Kiflezghi M."/>
            <person name="Wade K."/>
            <person name="Ball S.L."/>
            <person name="Bradley K.W."/>
            <person name="Asai D.J."/>
            <person name="Bowman C.A."/>
            <person name="Russell D.A."/>
            <person name="Pope W.H."/>
            <person name="Jacobs-Sera D."/>
            <person name="Hendrix R.W."/>
            <person name="Hatfull G.F."/>
        </authorList>
    </citation>
    <scope>NUCLEOTIDE SEQUENCE</scope>
</reference>
<sequence>MRPVNKWSTFAASLPIGLSSGIVYCFSIWSADLKAAYHLDQGQLQLVGAAANIGGLAAIFAGLLYDALQDWHQLGPRLVLLLGMVTNLGGYLGLWAVVTGRISPPYWQVCALAAIACSGNTWTDTVVLVTNVRNLPQHRGTVVGIIKSCEGLSASVFTAIYLGVFAPHAKPFLLFMAVAPAVIDLVGTLFVGHVPFIQHSELKRRGRRTFTTVPMPLIPSPPAPMSRHHRPPPLPIAKQSDALPSRCACWARWPSTWRPPRWPPPTSPPPCTACLWADCACCSSPSWPCPSAPAASSPSRGSRTTPPPRPARPRRRASPPCPPPPAAAPRARCSPTPSSPAAAAARRAPTGRRRPPPPRVRRSSPPCACCCTPTSGSSSGPASSAWAWAWCSSTTPRSWCSRCTVRPTATPPCSPSSPSPTSRAACSQAGTRSARCTRAAPPAPSTSSPSPPPPCWSASASPPPPVPPCPSSPPWPASPLAAPGPSCPPSCQSCLA</sequence>
<feature type="transmembrane region" description="Helical" evidence="6">
    <location>
        <begin position="142"/>
        <end position="166"/>
    </location>
</feature>
<feature type="transmembrane region" description="Helical" evidence="6">
    <location>
        <begin position="80"/>
        <end position="100"/>
    </location>
</feature>
<dbReference type="Pfam" id="PF06813">
    <property type="entry name" value="Nodulin-like"/>
    <property type="match status" value="1"/>
</dbReference>
<dbReference type="PANTHER" id="PTHR21576">
    <property type="entry name" value="UNCHARACTERIZED NODULIN-LIKE PROTEIN"/>
    <property type="match status" value="1"/>
</dbReference>
<gene>
    <name evidence="8" type="ORF">g.18437</name>
</gene>
<feature type="compositionally biased region" description="Low complexity" evidence="5">
    <location>
        <begin position="328"/>
        <end position="348"/>
    </location>
</feature>
<dbReference type="SUPFAM" id="SSF103473">
    <property type="entry name" value="MFS general substrate transporter"/>
    <property type="match status" value="1"/>
</dbReference>
<keyword evidence="3 6" id="KW-1133">Transmembrane helix</keyword>
<feature type="compositionally biased region" description="Low complexity" evidence="5">
    <location>
        <begin position="419"/>
        <end position="440"/>
    </location>
</feature>
<feature type="compositionally biased region" description="Low complexity" evidence="5">
    <location>
        <begin position="293"/>
        <end position="304"/>
    </location>
</feature>
<evidence type="ECO:0000259" key="7">
    <source>
        <dbReference type="Pfam" id="PF06813"/>
    </source>
</evidence>
<keyword evidence="2 6" id="KW-0812">Transmembrane</keyword>
<dbReference type="AlphaFoldDB" id="A0A1D1ZXH2"/>
<dbReference type="Gene3D" id="1.20.1250.20">
    <property type="entry name" value="MFS general substrate transporter like domains"/>
    <property type="match status" value="1"/>
</dbReference>
<feature type="transmembrane region" description="Helical" evidence="6">
    <location>
        <begin position="49"/>
        <end position="68"/>
    </location>
</feature>
<evidence type="ECO:0000256" key="2">
    <source>
        <dbReference type="ARBA" id="ARBA00022692"/>
    </source>
</evidence>
<proteinExistence type="predicted"/>
<feature type="transmembrane region" description="Helical" evidence="6">
    <location>
        <begin position="172"/>
        <end position="197"/>
    </location>
</feature>
<dbReference type="InterPro" id="IPR010658">
    <property type="entry name" value="Nodulin-like"/>
</dbReference>
<feature type="compositionally biased region" description="Basic residues" evidence="5">
    <location>
        <begin position="349"/>
        <end position="362"/>
    </location>
</feature>
<dbReference type="InterPro" id="IPR036259">
    <property type="entry name" value="MFS_trans_sf"/>
</dbReference>
<dbReference type="PANTHER" id="PTHR21576:SF158">
    <property type="entry name" value="RIBOSOMAL RNA-PROCESSING PROTEIN 12-LIKE CONSERVED DOMAIN-CONTAINING PROTEIN"/>
    <property type="match status" value="1"/>
</dbReference>
<feature type="region of interest" description="Disordered" evidence="5">
    <location>
        <begin position="405"/>
        <end position="475"/>
    </location>
</feature>
<feature type="compositionally biased region" description="Pro residues" evidence="5">
    <location>
        <begin position="409"/>
        <end position="418"/>
    </location>
</feature>
<comment type="subcellular location">
    <subcellularLocation>
        <location evidence="1">Membrane</location>
        <topology evidence="1">Multi-pass membrane protein</topology>
    </subcellularLocation>
</comment>
<feature type="transmembrane region" description="Helical" evidence="6">
    <location>
        <begin position="7"/>
        <end position="29"/>
    </location>
</feature>
<evidence type="ECO:0000256" key="1">
    <source>
        <dbReference type="ARBA" id="ARBA00004141"/>
    </source>
</evidence>
<organism evidence="8">
    <name type="scientific">Auxenochlorella protothecoides</name>
    <name type="common">Green microalga</name>
    <name type="synonym">Chlorella protothecoides</name>
    <dbReference type="NCBI Taxonomy" id="3075"/>
    <lineage>
        <taxon>Eukaryota</taxon>
        <taxon>Viridiplantae</taxon>
        <taxon>Chlorophyta</taxon>
        <taxon>core chlorophytes</taxon>
        <taxon>Trebouxiophyceae</taxon>
        <taxon>Chlorellales</taxon>
        <taxon>Chlorellaceae</taxon>
        <taxon>Auxenochlorella</taxon>
    </lineage>
</organism>
<name>A0A1D1ZXH2_AUXPR</name>
<protein>
    <recommendedName>
        <fullName evidence="7">Nodulin-like domain-containing protein</fullName>
    </recommendedName>
</protein>
<evidence type="ECO:0000256" key="4">
    <source>
        <dbReference type="ARBA" id="ARBA00023136"/>
    </source>
</evidence>
<evidence type="ECO:0000256" key="6">
    <source>
        <dbReference type="SAM" id="Phobius"/>
    </source>
</evidence>
<feature type="domain" description="Nodulin-like" evidence="7">
    <location>
        <begin position="6"/>
        <end position="212"/>
    </location>
</feature>
<dbReference type="EMBL" id="GDKF01007071">
    <property type="protein sequence ID" value="JAT71551.1"/>
    <property type="molecule type" value="Transcribed_RNA"/>
</dbReference>
<feature type="region of interest" description="Disordered" evidence="5">
    <location>
        <begin position="293"/>
        <end position="366"/>
    </location>
</feature>
<evidence type="ECO:0000256" key="5">
    <source>
        <dbReference type="SAM" id="MobiDB-lite"/>
    </source>
</evidence>